<dbReference type="Pfam" id="PF07699">
    <property type="entry name" value="Ephrin_rec_like"/>
    <property type="match status" value="1"/>
</dbReference>
<dbReference type="GO" id="GO:0007411">
    <property type="term" value="P:axon guidance"/>
    <property type="evidence" value="ECO:0007669"/>
    <property type="project" value="TreeGrafter"/>
</dbReference>
<dbReference type="SMART" id="SM00219">
    <property type="entry name" value="TyrKc"/>
    <property type="match status" value="1"/>
</dbReference>
<dbReference type="FunFam" id="2.10.50.10:FF:000001">
    <property type="entry name" value="Ephrin type-A receptor 5"/>
    <property type="match status" value="1"/>
</dbReference>
<evidence type="ECO:0000256" key="5">
    <source>
        <dbReference type="ARBA" id="ARBA00022737"/>
    </source>
</evidence>
<dbReference type="PROSITE" id="PS00109">
    <property type="entry name" value="PROTEIN_KINASE_TYR"/>
    <property type="match status" value="1"/>
</dbReference>
<dbReference type="Gene3D" id="2.60.40.10">
    <property type="entry name" value="Immunoglobulins"/>
    <property type="match status" value="2"/>
</dbReference>
<dbReference type="STRING" id="174720.A0A0N5BCL2"/>
<dbReference type="InterPro" id="IPR020635">
    <property type="entry name" value="Tyr_kinase_cat_dom"/>
</dbReference>
<evidence type="ECO:0000256" key="11">
    <source>
        <dbReference type="ARBA" id="ARBA00023137"/>
    </source>
</evidence>
<dbReference type="GO" id="GO:0005005">
    <property type="term" value="F:transmembrane-ephrin receptor activity"/>
    <property type="evidence" value="ECO:0007669"/>
    <property type="project" value="TreeGrafter"/>
</dbReference>
<keyword evidence="11" id="KW-0829">Tyrosine-protein kinase</keyword>
<dbReference type="SUPFAM" id="SSF49785">
    <property type="entry name" value="Galactose-binding domain-like"/>
    <property type="match status" value="1"/>
</dbReference>
<dbReference type="InterPro" id="IPR050449">
    <property type="entry name" value="Ephrin_rcpt_TKs"/>
</dbReference>
<sequence>MKTTIYFWRCTTLLYFLIYLTNSAKVLLHDSYVYKEELPYEYFSEGDKLNDGIDDHPNWEQESYYDEDKNPIVVSTVCNEGKKPSYIKNWIALPKIEKGPAKKLHLEISYSINNCSQSKPYCKEFFDVFYMPLNGGDNGKNKLRNKDNWMHLKNLNLHSAKITKGDQDFIVATIDYIPLSDGVIFGIREENTCSSILRIRIYYKVCPSQTLNQFQLPETVVGVDLYVPTFYHAGCVTNAIMLDSKSTPRNAFCKANGEWELLNDNTCQCIAGYSPNDSGSCSPCTKGSYKSTVGNGICKACPRNSHSYDNGTHICECDIDFYRADNEDPSHQCSQPPSSPVNVRALELKSSEATIIWSNPTYMGHRSDIYYSISCEFCDESKHCVKCSKSVTNSFDPERIEGKQITLKNLEPGRDYIINVFAHNAVSKKAAGNLHNKAIFTFTTAKPFNFKMNTPKLLSHLNNGTLLISWEPYESEKYYKGEENMYYQIEIRNDKDILLMDSIQTALKIENIDIYKSHIIKIRVHDPKKGWSQWSDELMVKNKYNKGGKFSNQQFERIPNDMVIGTGTEKTDTSLYMSITQLYSQNPRIFYIIGCLIVVLLILLNIFYFCHSKKNKKGDYFAELVKSQQSDIPYNLNMTPSHLYYGKQFDSQFLNGFGSATTFVDASVNKTYVDPSTYGDLSVAVKEFTKQIPKSNIFLTGEILGGGEFGDVQKGILHLTGSMKSRNTAEGGELVVAVKTLKKCVTEQEKKYFTMEATTMSQFYHENVLRCIGVVGTNYVEMIVTEYMINGSLINFLKSISPETYSKIKLAHMCLDVAEGMSYLHMKGYIHRDLASRNILLDQFYRCKIADFGLSRNGFNDENVELEYTNAMAKKIPIRWTSPEALEKGLYTAASDVWSFGILMWEIFTFGERPYYDWSHRKIYEEVIQGYRLPKPDDAPEALYRVMVQCWNQDRNERPTFVAITNEIKSYIRIYEDNRDYIANSPLYQCPSDVNYDVARDGSSNNNRMSHNNYFFTSRPSVSQISINASAHRMSNWDIARNSLGDLERQELENALAKFNIQYLIHHLYRMKIFSVAQLANLPLARLADMDITLNEQKQLAVVMDHIVTSRRAVTNVSRNLMSNQAPIVPQFSKTLNKESIDGGFLV</sequence>
<dbReference type="SUPFAM" id="SSF56112">
    <property type="entry name" value="Protein kinase-like (PK-like)"/>
    <property type="match status" value="1"/>
</dbReference>
<dbReference type="InterPro" id="IPR027936">
    <property type="entry name" value="Eph_TM"/>
</dbReference>
<dbReference type="CDD" id="cd00192">
    <property type="entry name" value="PTKc"/>
    <property type="match status" value="1"/>
</dbReference>
<dbReference type="Pfam" id="PF01404">
    <property type="entry name" value="Ephrin_lbd"/>
    <property type="match status" value="1"/>
</dbReference>
<keyword evidence="8" id="KW-0067">ATP-binding</keyword>
<feature type="domain" description="Protein kinase" evidence="14">
    <location>
        <begin position="698"/>
        <end position="972"/>
    </location>
</feature>
<dbReference type="SMART" id="SM00615">
    <property type="entry name" value="EPH_lbd"/>
    <property type="match status" value="1"/>
</dbReference>
<dbReference type="InterPro" id="IPR003961">
    <property type="entry name" value="FN3_dom"/>
</dbReference>
<dbReference type="PROSITE" id="PS51550">
    <property type="entry name" value="EPH_LBD"/>
    <property type="match status" value="1"/>
</dbReference>
<dbReference type="FunFam" id="1.10.510.10:FF:000554">
    <property type="entry name" value="Predicted protein"/>
    <property type="match status" value="1"/>
</dbReference>
<dbReference type="InterPro" id="IPR036116">
    <property type="entry name" value="FN3_sf"/>
</dbReference>
<keyword evidence="10 13" id="KW-0472">Membrane</keyword>
<dbReference type="InterPro" id="IPR001245">
    <property type="entry name" value="Ser-Thr/Tyr_kinase_cat_dom"/>
</dbReference>
<dbReference type="InterPro" id="IPR008266">
    <property type="entry name" value="Tyr_kinase_AS"/>
</dbReference>
<dbReference type="InterPro" id="IPR001090">
    <property type="entry name" value="Ephrin_rcpt_lig-bd_dom"/>
</dbReference>
<accession>A0A0N5BCL2</accession>
<feature type="transmembrane region" description="Helical" evidence="13">
    <location>
        <begin position="589"/>
        <end position="610"/>
    </location>
</feature>
<evidence type="ECO:0000256" key="9">
    <source>
        <dbReference type="ARBA" id="ARBA00022989"/>
    </source>
</evidence>
<proteinExistence type="predicted"/>
<evidence type="ECO:0000256" key="2">
    <source>
        <dbReference type="ARBA" id="ARBA00011902"/>
    </source>
</evidence>
<name>A0A0N5BCL2_STREA</name>
<dbReference type="WBParaSite" id="SPAL_0000375800.1">
    <property type="protein sequence ID" value="SPAL_0000375800.1"/>
    <property type="gene ID" value="SPAL_0000375800"/>
</dbReference>
<dbReference type="Pfam" id="PF00041">
    <property type="entry name" value="fn3"/>
    <property type="match status" value="1"/>
</dbReference>
<evidence type="ECO:0000256" key="10">
    <source>
        <dbReference type="ARBA" id="ARBA00023136"/>
    </source>
</evidence>
<evidence type="ECO:0000256" key="3">
    <source>
        <dbReference type="ARBA" id="ARBA00022679"/>
    </source>
</evidence>
<keyword evidence="12" id="KW-0675">Receptor</keyword>
<dbReference type="InterPro" id="IPR013783">
    <property type="entry name" value="Ig-like_fold"/>
</dbReference>
<feature type="domain" description="Eph LBD" evidence="16">
    <location>
        <begin position="25"/>
        <end position="211"/>
    </location>
</feature>
<evidence type="ECO:0000259" key="15">
    <source>
        <dbReference type="PROSITE" id="PS50853"/>
    </source>
</evidence>
<keyword evidence="17" id="KW-1185">Reference proteome</keyword>
<dbReference type="Proteomes" id="UP000046392">
    <property type="component" value="Unplaced"/>
</dbReference>
<evidence type="ECO:0000313" key="17">
    <source>
        <dbReference type="Proteomes" id="UP000046392"/>
    </source>
</evidence>
<dbReference type="EC" id="2.7.10.1" evidence="2"/>
<protein>
    <recommendedName>
        <fullName evidence="2">receptor protein-tyrosine kinase</fullName>
        <ecNumber evidence="2">2.7.10.1</ecNumber>
    </recommendedName>
</protein>
<dbReference type="SMART" id="SM01411">
    <property type="entry name" value="Ephrin_rec_like"/>
    <property type="match status" value="1"/>
</dbReference>
<dbReference type="InterPro" id="IPR011641">
    <property type="entry name" value="Tyr-kin_ephrin_A/B_rcpt-like"/>
</dbReference>
<dbReference type="Pfam" id="PF07714">
    <property type="entry name" value="PK_Tyr_Ser-Thr"/>
    <property type="match status" value="1"/>
</dbReference>
<dbReference type="SMART" id="SM00060">
    <property type="entry name" value="FN3"/>
    <property type="match status" value="1"/>
</dbReference>
<dbReference type="AlphaFoldDB" id="A0A0N5BCL2"/>
<keyword evidence="3" id="KW-0808">Transferase</keyword>
<evidence type="ECO:0000256" key="12">
    <source>
        <dbReference type="ARBA" id="ARBA00023170"/>
    </source>
</evidence>
<evidence type="ECO:0000256" key="7">
    <source>
        <dbReference type="ARBA" id="ARBA00022777"/>
    </source>
</evidence>
<keyword evidence="6" id="KW-0547">Nucleotide-binding</keyword>
<dbReference type="GO" id="GO:0005886">
    <property type="term" value="C:plasma membrane"/>
    <property type="evidence" value="ECO:0007669"/>
    <property type="project" value="TreeGrafter"/>
</dbReference>
<dbReference type="PROSITE" id="PS50011">
    <property type="entry name" value="PROTEIN_KINASE_DOM"/>
    <property type="match status" value="1"/>
</dbReference>
<dbReference type="Gene3D" id="1.10.510.10">
    <property type="entry name" value="Transferase(Phosphotransferase) domain 1"/>
    <property type="match status" value="1"/>
</dbReference>
<reference evidence="18" key="1">
    <citation type="submission" date="2017-02" db="UniProtKB">
        <authorList>
            <consortium name="WormBaseParasite"/>
        </authorList>
    </citation>
    <scope>IDENTIFICATION</scope>
</reference>
<keyword evidence="4 13" id="KW-0812">Transmembrane</keyword>
<evidence type="ECO:0000313" key="18">
    <source>
        <dbReference type="WBParaSite" id="SPAL_0000375800.1"/>
    </source>
</evidence>
<dbReference type="GO" id="GO:0005524">
    <property type="term" value="F:ATP binding"/>
    <property type="evidence" value="ECO:0007669"/>
    <property type="project" value="UniProtKB-KW"/>
</dbReference>
<dbReference type="PANTHER" id="PTHR46877:SF14">
    <property type="entry name" value="RECEPTOR PROTEIN-TYROSINE KINASE"/>
    <property type="match status" value="1"/>
</dbReference>
<dbReference type="Gene3D" id="2.60.120.260">
    <property type="entry name" value="Galactose-binding domain-like"/>
    <property type="match status" value="1"/>
</dbReference>
<keyword evidence="9 13" id="KW-1133">Transmembrane helix</keyword>
<dbReference type="PRINTS" id="PR00109">
    <property type="entry name" value="TYRKINASE"/>
</dbReference>
<dbReference type="InterPro" id="IPR011009">
    <property type="entry name" value="Kinase-like_dom_sf"/>
</dbReference>
<evidence type="ECO:0000259" key="16">
    <source>
        <dbReference type="PROSITE" id="PS51550"/>
    </source>
</evidence>
<dbReference type="SUPFAM" id="SSF49265">
    <property type="entry name" value="Fibronectin type III"/>
    <property type="match status" value="1"/>
</dbReference>
<dbReference type="InterPro" id="IPR009030">
    <property type="entry name" value="Growth_fac_rcpt_cys_sf"/>
</dbReference>
<dbReference type="CDD" id="cd00063">
    <property type="entry name" value="FN3"/>
    <property type="match status" value="1"/>
</dbReference>
<feature type="domain" description="Fibronectin type-III" evidence="15">
    <location>
        <begin position="336"/>
        <end position="447"/>
    </location>
</feature>
<dbReference type="InterPro" id="IPR000719">
    <property type="entry name" value="Prot_kinase_dom"/>
</dbReference>
<dbReference type="GO" id="GO:0030425">
    <property type="term" value="C:dendrite"/>
    <property type="evidence" value="ECO:0007669"/>
    <property type="project" value="TreeGrafter"/>
</dbReference>
<evidence type="ECO:0000259" key="14">
    <source>
        <dbReference type="PROSITE" id="PS50011"/>
    </source>
</evidence>
<evidence type="ECO:0000256" key="6">
    <source>
        <dbReference type="ARBA" id="ARBA00022741"/>
    </source>
</evidence>
<dbReference type="Pfam" id="PF14575">
    <property type="entry name" value="EphA2_TM"/>
    <property type="match status" value="1"/>
</dbReference>
<keyword evidence="7" id="KW-0418">Kinase</keyword>
<dbReference type="InterPro" id="IPR008979">
    <property type="entry name" value="Galactose-bd-like_sf"/>
</dbReference>
<dbReference type="SUPFAM" id="SSF57184">
    <property type="entry name" value="Growth factor receptor domain"/>
    <property type="match status" value="1"/>
</dbReference>
<keyword evidence="5" id="KW-0677">Repeat</keyword>
<organism evidence="17 18">
    <name type="scientific">Strongyloides papillosus</name>
    <name type="common">Intestinal threadworm</name>
    <dbReference type="NCBI Taxonomy" id="174720"/>
    <lineage>
        <taxon>Eukaryota</taxon>
        <taxon>Metazoa</taxon>
        <taxon>Ecdysozoa</taxon>
        <taxon>Nematoda</taxon>
        <taxon>Chromadorea</taxon>
        <taxon>Rhabditida</taxon>
        <taxon>Tylenchina</taxon>
        <taxon>Panagrolaimomorpha</taxon>
        <taxon>Strongyloidoidea</taxon>
        <taxon>Strongyloididae</taxon>
        <taxon>Strongyloides</taxon>
    </lineage>
</organism>
<evidence type="ECO:0000256" key="13">
    <source>
        <dbReference type="SAM" id="Phobius"/>
    </source>
</evidence>
<dbReference type="PANTHER" id="PTHR46877">
    <property type="entry name" value="EPH RECEPTOR A5"/>
    <property type="match status" value="1"/>
</dbReference>
<evidence type="ECO:0000256" key="4">
    <source>
        <dbReference type="ARBA" id="ARBA00022692"/>
    </source>
</evidence>
<evidence type="ECO:0000256" key="8">
    <source>
        <dbReference type="ARBA" id="ARBA00022840"/>
    </source>
</evidence>
<comment type="subcellular location">
    <subcellularLocation>
        <location evidence="1">Membrane</location>
        <topology evidence="1">Single-pass type I membrane protein</topology>
    </subcellularLocation>
</comment>
<evidence type="ECO:0000256" key="1">
    <source>
        <dbReference type="ARBA" id="ARBA00004479"/>
    </source>
</evidence>
<dbReference type="PROSITE" id="PS50853">
    <property type="entry name" value="FN3"/>
    <property type="match status" value="1"/>
</dbReference>
<dbReference type="Gene3D" id="3.30.200.20">
    <property type="entry name" value="Phosphorylase Kinase, domain 1"/>
    <property type="match status" value="1"/>
</dbReference>
<dbReference type="Gene3D" id="2.10.50.10">
    <property type="entry name" value="Tumor Necrosis Factor Receptor, subunit A, domain 2"/>
    <property type="match status" value="1"/>
</dbReference>